<evidence type="ECO:0000313" key="12">
    <source>
        <dbReference type="EMBL" id="PWH83272.1"/>
    </source>
</evidence>
<dbReference type="PRINTS" id="PR00344">
    <property type="entry name" value="BCTRLSENSOR"/>
</dbReference>
<evidence type="ECO:0000256" key="1">
    <source>
        <dbReference type="ARBA" id="ARBA00000085"/>
    </source>
</evidence>
<keyword evidence="4" id="KW-0805">Transcription regulation</keyword>
<dbReference type="Pfam" id="PF12833">
    <property type="entry name" value="HTH_18"/>
    <property type="match status" value="1"/>
</dbReference>
<keyword evidence="8" id="KW-0812">Transmembrane</keyword>
<dbReference type="InterPro" id="IPR011006">
    <property type="entry name" value="CheY-like_superfamily"/>
</dbReference>
<dbReference type="InterPro" id="IPR011110">
    <property type="entry name" value="Reg_prop"/>
</dbReference>
<dbReference type="Gene3D" id="3.30.565.10">
    <property type="entry name" value="Histidine kinase-like ATPase, C-terminal domain"/>
    <property type="match status" value="1"/>
</dbReference>
<dbReference type="InterPro" id="IPR015943">
    <property type="entry name" value="WD40/YVTN_repeat-like_dom_sf"/>
</dbReference>
<evidence type="ECO:0000313" key="13">
    <source>
        <dbReference type="Proteomes" id="UP000245375"/>
    </source>
</evidence>
<dbReference type="PROSITE" id="PS01124">
    <property type="entry name" value="HTH_ARAC_FAMILY_2"/>
    <property type="match status" value="1"/>
</dbReference>
<dbReference type="PROSITE" id="PS50109">
    <property type="entry name" value="HIS_KIN"/>
    <property type="match status" value="1"/>
</dbReference>
<dbReference type="SUPFAM" id="SSF52172">
    <property type="entry name" value="CheY-like"/>
    <property type="match status" value="1"/>
</dbReference>
<evidence type="ECO:0000256" key="3">
    <source>
        <dbReference type="ARBA" id="ARBA00022553"/>
    </source>
</evidence>
<dbReference type="SUPFAM" id="SSF55874">
    <property type="entry name" value="ATPase domain of HSP90 chaperone/DNA topoisomerase II/histidine kinase"/>
    <property type="match status" value="1"/>
</dbReference>
<feature type="domain" description="Histidine kinase" evidence="10">
    <location>
        <begin position="801"/>
        <end position="1017"/>
    </location>
</feature>
<dbReference type="GO" id="GO:0003700">
    <property type="term" value="F:DNA-binding transcription factor activity"/>
    <property type="evidence" value="ECO:0007669"/>
    <property type="project" value="InterPro"/>
</dbReference>
<proteinExistence type="predicted"/>
<dbReference type="SUPFAM" id="SSF50998">
    <property type="entry name" value="Quinoprotein alcohol dehydrogenase-like"/>
    <property type="match status" value="1"/>
</dbReference>
<evidence type="ECO:0000256" key="5">
    <source>
        <dbReference type="ARBA" id="ARBA00023125"/>
    </source>
</evidence>
<dbReference type="FunFam" id="2.60.40.10:FF:000791">
    <property type="entry name" value="Two-component system sensor histidine kinase/response regulator"/>
    <property type="match status" value="1"/>
</dbReference>
<dbReference type="Proteomes" id="UP000245375">
    <property type="component" value="Unassembled WGS sequence"/>
</dbReference>
<keyword evidence="6" id="KW-0804">Transcription</keyword>
<keyword evidence="5" id="KW-0238">DNA-binding</keyword>
<dbReference type="Gene3D" id="1.10.287.130">
    <property type="match status" value="1"/>
</dbReference>
<dbReference type="InterPro" id="IPR036890">
    <property type="entry name" value="HATPase_C_sf"/>
</dbReference>
<evidence type="ECO:0000256" key="7">
    <source>
        <dbReference type="PROSITE-ProRule" id="PRU00169"/>
    </source>
</evidence>
<keyword evidence="8" id="KW-1133">Transmembrane helix</keyword>
<dbReference type="PROSITE" id="PS50110">
    <property type="entry name" value="RESPONSE_REGULATORY"/>
    <property type="match status" value="1"/>
</dbReference>
<keyword evidence="13" id="KW-1185">Reference proteome</keyword>
<reference evidence="13" key="3">
    <citation type="submission" date="2018-05" db="EMBL/GenBank/DDBJ databases">
        <authorList>
            <person name="Lu D."/>
        </authorList>
    </citation>
    <scope>NUCLEOTIDE SEQUENCE [LARGE SCALE GENOMIC DNA]</scope>
    <source>
        <strain evidence="13">ZY111</strain>
    </source>
</reference>
<dbReference type="Gene3D" id="2.130.10.10">
    <property type="entry name" value="YVTN repeat-like/Quinoprotein amine dehydrogenase"/>
    <property type="match status" value="3"/>
</dbReference>
<dbReference type="InterPro" id="IPR018060">
    <property type="entry name" value="HTH_AraC"/>
</dbReference>
<dbReference type="Pfam" id="PF00512">
    <property type="entry name" value="HisKA"/>
    <property type="match status" value="1"/>
</dbReference>
<comment type="caution">
    <text evidence="12">The sequence shown here is derived from an EMBL/GenBank/DDBJ whole genome shotgun (WGS) entry which is preliminary data.</text>
</comment>
<dbReference type="InterPro" id="IPR009057">
    <property type="entry name" value="Homeodomain-like_sf"/>
</dbReference>
<dbReference type="Gene3D" id="2.60.40.10">
    <property type="entry name" value="Immunoglobulins"/>
    <property type="match status" value="1"/>
</dbReference>
<dbReference type="Pfam" id="PF00072">
    <property type="entry name" value="Response_reg"/>
    <property type="match status" value="1"/>
</dbReference>
<dbReference type="InterPro" id="IPR036097">
    <property type="entry name" value="HisK_dim/P_sf"/>
</dbReference>
<dbReference type="Gene3D" id="3.40.50.2300">
    <property type="match status" value="1"/>
</dbReference>
<feature type="modified residue" description="4-aspartylphosphate" evidence="7">
    <location>
        <position position="1099"/>
    </location>
</feature>
<dbReference type="InterPro" id="IPR003661">
    <property type="entry name" value="HisK_dim/P_dom"/>
</dbReference>
<reference evidence="12 13" key="2">
    <citation type="submission" date="2018-05" db="EMBL/GenBank/DDBJ databases">
        <title>Algibacter marinivivus sp. nov., isolated from sample around a algae.</title>
        <authorList>
            <person name="Zhong X."/>
        </authorList>
    </citation>
    <scope>NUCLEOTIDE SEQUENCE [LARGE SCALE GENOMIC DNA]</scope>
    <source>
        <strain evidence="12 13">ZY111</strain>
    </source>
</reference>
<dbReference type="InterPro" id="IPR011123">
    <property type="entry name" value="Y_Y_Y"/>
</dbReference>
<dbReference type="Pfam" id="PF07494">
    <property type="entry name" value="Reg_prop"/>
    <property type="match status" value="1"/>
</dbReference>
<dbReference type="Gene3D" id="1.10.10.60">
    <property type="entry name" value="Homeodomain-like"/>
    <property type="match status" value="1"/>
</dbReference>
<dbReference type="InterPro" id="IPR018062">
    <property type="entry name" value="HTH_AraC-typ_CS"/>
</dbReference>
<evidence type="ECO:0000256" key="2">
    <source>
        <dbReference type="ARBA" id="ARBA00012438"/>
    </source>
</evidence>
<dbReference type="Pfam" id="PF07495">
    <property type="entry name" value="Y_Y_Y"/>
    <property type="match status" value="1"/>
</dbReference>
<dbReference type="InterPro" id="IPR004358">
    <property type="entry name" value="Sig_transdc_His_kin-like_C"/>
</dbReference>
<evidence type="ECO:0000259" key="10">
    <source>
        <dbReference type="PROSITE" id="PS50109"/>
    </source>
</evidence>
<feature type="domain" description="Response regulatory" evidence="11">
    <location>
        <begin position="1051"/>
        <end position="1166"/>
    </location>
</feature>
<dbReference type="RefSeq" id="WP_109351296.1">
    <property type="nucleotide sequence ID" value="NZ_QFRI01000001.1"/>
</dbReference>
<dbReference type="GO" id="GO:0043565">
    <property type="term" value="F:sequence-specific DNA binding"/>
    <property type="evidence" value="ECO:0007669"/>
    <property type="project" value="InterPro"/>
</dbReference>
<evidence type="ECO:0000259" key="9">
    <source>
        <dbReference type="PROSITE" id="PS01124"/>
    </source>
</evidence>
<keyword evidence="8" id="KW-0472">Membrane</keyword>
<dbReference type="SUPFAM" id="SSF46689">
    <property type="entry name" value="Homeodomain-like"/>
    <property type="match status" value="1"/>
</dbReference>
<dbReference type="SUPFAM" id="SSF63829">
    <property type="entry name" value="Calcium-dependent phosphotriesterase"/>
    <property type="match status" value="2"/>
</dbReference>
<dbReference type="SMART" id="SM00388">
    <property type="entry name" value="HisKA"/>
    <property type="match status" value="1"/>
</dbReference>
<evidence type="ECO:0000256" key="4">
    <source>
        <dbReference type="ARBA" id="ARBA00023015"/>
    </source>
</evidence>
<dbReference type="Pfam" id="PF02518">
    <property type="entry name" value="HATPase_c"/>
    <property type="match status" value="1"/>
</dbReference>
<protein>
    <recommendedName>
        <fullName evidence="2">histidine kinase</fullName>
        <ecNumber evidence="2">2.7.13.3</ecNumber>
    </recommendedName>
</protein>
<keyword evidence="3 7" id="KW-0597">Phosphoprotein</keyword>
<dbReference type="EC" id="2.7.13.3" evidence="2"/>
<sequence>MKLKIFPFLIIVITFCKLTFSQSDIEFQQLKGSNVSTQSITYAVAQDNVGNLWVASEEGVLKHNSKFYKIYNTYNGLPELFSNRTTEIFIDSKQNIWIGSEKGVCLYDANLDVFKMVKSNLDINPSLVATINEDNQGNIWIGGFNGLWKYDVNSKSKELVRIISNHNIQNLKAYQNQIILGTTNGVFIYDRDTNVFQEKTIDNKINNITLISQIEDYIVFGTKAGKLFKFIPNTNRVLPIYLDTNLTHPIKGAFKNKNNGIYIATDGNGLYLVDNNFSTLNHFKEDTNNPNALSSNGVYDILLGKENILWVATYGGGINYLDYNRLPFQKIQHRFNDKNSLVSNFTRSIAKDSNGNLWFGTKKGVSIWNKSNNSWKHVTSLSKGNTNNEDIVLALEPDDQFMWIGTYNNGLFKMNINSLKSVHYNSKNKNLIKKIYAIYKDSKENIWVGGIEGDLAVIDKVNKIDTYPIQQLKSIKETRKGDILVTGRYGVYKINPLTKGFKLIEALKPNKNRLAYSTINSIYETKNNDFILGTNGEGIVFYNSKNKSIRKLKVKSGMPSDIVQGIIPTSDSNIWASTTKGLAHILTSKKDTVINVYDWRDGLASTEFNYGSYKKLNDSLLAFGGVNGVTLFNPFNIKGESYKPKLVFNAFKLFNKLITPGKGILNKHINETESISLKHNENSIEIVFTGVLHSESSKVKYAYKLDGFDKEWSNPSRTNFATYTNLSPGNYTLKVKAFNKYTIAGDERQLNIVILSPWWATNLAYIVYALLLLGIIASIIHFTSVIIKKKNADEQIDFFNNITHEIKTPLTILISSLDNVTENTDTGESSKKRIKTTVKRINSLFEQMLNFQKVTSEDNQSMDISKIDIDHHLKRRIINFEPLTKERNLEINLNNNWNNGEFYFDKDVFDKILLNLISNAIKYSFENGTIIINAEKTNKSDLKIEIIDDGLGIPKDQQKFILKRYYRARNAINSQRPGTGLGLMMVKKLLEKTGGSIDFVSEENKGTTFSILLKNLKYEYNKKIQLKENTINHLNTETEDQSEIDTFSDSKILIVEDNDELRGILVNTLGVYFQIFEASNGKEGLETASQIFPDLILTDLIMPEMDGMEMSKQIKDDINLNHIPVFMLTVLQNSDQKLESIETGISEYIEKPVDIKFLLAKMVNTLKWQKKLREKYVHDNDADNASLFRNKNDQEFLKNLEDTVINNIENESFSVHDLSGSFSMSRTSLYMKLKNLVDLSPQDFIIHTKLKYSKKLLIEGEYSIKEVAYRSGFSNPKYFSTSFKKFYKMTPSGFLESLKNNI</sequence>
<name>A0A2U2X687_9FLAO</name>
<evidence type="ECO:0000256" key="6">
    <source>
        <dbReference type="ARBA" id="ARBA00023163"/>
    </source>
</evidence>
<dbReference type="PANTHER" id="PTHR43547">
    <property type="entry name" value="TWO-COMPONENT HISTIDINE KINASE"/>
    <property type="match status" value="1"/>
</dbReference>
<dbReference type="CDD" id="cd00075">
    <property type="entry name" value="HATPase"/>
    <property type="match status" value="1"/>
</dbReference>
<dbReference type="PROSITE" id="PS00041">
    <property type="entry name" value="HTH_ARAC_FAMILY_1"/>
    <property type="match status" value="1"/>
</dbReference>
<dbReference type="GO" id="GO:0000155">
    <property type="term" value="F:phosphorelay sensor kinase activity"/>
    <property type="evidence" value="ECO:0007669"/>
    <property type="project" value="InterPro"/>
</dbReference>
<feature type="domain" description="HTH araC/xylS-type" evidence="9">
    <location>
        <begin position="1198"/>
        <end position="1297"/>
    </location>
</feature>
<dbReference type="CDD" id="cd00082">
    <property type="entry name" value="HisKA"/>
    <property type="match status" value="1"/>
</dbReference>
<dbReference type="OrthoDB" id="358279at2"/>
<dbReference type="EMBL" id="QFRI01000001">
    <property type="protein sequence ID" value="PWH83272.1"/>
    <property type="molecule type" value="Genomic_DNA"/>
</dbReference>
<organism evidence="12 13">
    <name type="scientific">Algibacter marinivivus</name>
    <dbReference type="NCBI Taxonomy" id="2100723"/>
    <lineage>
        <taxon>Bacteria</taxon>
        <taxon>Pseudomonadati</taxon>
        <taxon>Bacteroidota</taxon>
        <taxon>Flavobacteriia</taxon>
        <taxon>Flavobacteriales</taxon>
        <taxon>Flavobacteriaceae</taxon>
        <taxon>Algibacter</taxon>
    </lineage>
</organism>
<accession>A0A2U2X687</accession>
<dbReference type="SMART" id="SM00387">
    <property type="entry name" value="HATPase_c"/>
    <property type="match status" value="1"/>
</dbReference>
<comment type="catalytic activity">
    <reaction evidence="1">
        <text>ATP + protein L-histidine = ADP + protein N-phospho-L-histidine.</text>
        <dbReference type="EC" id="2.7.13.3"/>
    </reaction>
</comment>
<evidence type="ECO:0000259" key="11">
    <source>
        <dbReference type="PROSITE" id="PS50110"/>
    </source>
</evidence>
<dbReference type="InterPro" id="IPR001789">
    <property type="entry name" value="Sig_transdc_resp-reg_receiver"/>
</dbReference>
<dbReference type="InterPro" id="IPR005467">
    <property type="entry name" value="His_kinase_dom"/>
</dbReference>
<evidence type="ECO:0000256" key="8">
    <source>
        <dbReference type="SAM" id="Phobius"/>
    </source>
</evidence>
<dbReference type="InterPro" id="IPR003594">
    <property type="entry name" value="HATPase_dom"/>
</dbReference>
<gene>
    <name evidence="12" type="ORF">DIS18_01595</name>
</gene>
<feature type="transmembrane region" description="Helical" evidence="8">
    <location>
        <begin position="758"/>
        <end position="780"/>
    </location>
</feature>
<dbReference type="InterPro" id="IPR013783">
    <property type="entry name" value="Ig-like_fold"/>
</dbReference>
<dbReference type="InterPro" id="IPR011047">
    <property type="entry name" value="Quinoprotein_ADH-like_sf"/>
</dbReference>
<dbReference type="SUPFAM" id="SSF47384">
    <property type="entry name" value="Homodimeric domain of signal transducing histidine kinase"/>
    <property type="match status" value="1"/>
</dbReference>
<dbReference type="SMART" id="SM00342">
    <property type="entry name" value="HTH_ARAC"/>
    <property type="match status" value="1"/>
</dbReference>
<dbReference type="SMART" id="SM00448">
    <property type="entry name" value="REC"/>
    <property type="match status" value="1"/>
</dbReference>
<reference evidence="13" key="1">
    <citation type="submission" date="2018-05" db="EMBL/GenBank/DDBJ databases">
        <title>Algibacter marinivivus sp. nov., isolated from sample around a algae.</title>
        <authorList>
            <person name="Lu D."/>
        </authorList>
    </citation>
    <scope>NUCLEOTIDE SEQUENCE [LARGE SCALE GENOMIC DNA]</scope>
    <source>
        <strain evidence="13">ZY111</strain>
    </source>
</reference>
<dbReference type="PANTHER" id="PTHR43547:SF2">
    <property type="entry name" value="HYBRID SIGNAL TRANSDUCTION HISTIDINE KINASE C"/>
    <property type="match status" value="1"/>
</dbReference>